<evidence type="ECO:0000259" key="1">
    <source>
        <dbReference type="Pfam" id="PF21250"/>
    </source>
</evidence>
<dbReference type="Gene3D" id="1.50.10.10">
    <property type="match status" value="1"/>
</dbReference>
<dbReference type="PANTHER" id="PTHR37469">
    <property type="entry name" value="CELLOBIONIC ACID PHOSPHORYLASE-RELATED"/>
    <property type="match status" value="1"/>
</dbReference>
<accession>A0A6N4A3U6</accession>
<dbReference type="Pfam" id="PF21250">
    <property type="entry name" value="SOGP_2nd"/>
    <property type="match status" value="1"/>
</dbReference>
<dbReference type="InterPro" id="IPR053831">
    <property type="entry name" value="SOGP_N"/>
</dbReference>
<feature type="domain" description="SOGP N-terminal" evidence="2">
    <location>
        <begin position="13"/>
        <end position="236"/>
    </location>
</feature>
<dbReference type="Proteomes" id="UP000181728">
    <property type="component" value="Unassembled WGS sequence"/>
</dbReference>
<dbReference type="Pfam" id="PF21958">
    <property type="entry name" value="SOGP_N"/>
    <property type="match status" value="1"/>
</dbReference>
<organism evidence="3 4">
    <name type="scientific">Oenococcus oeni</name>
    <name type="common">Leuconostoc oenos</name>
    <dbReference type="NCBI Taxonomy" id="1247"/>
    <lineage>
        <taxon>Bacteria</taxon>
        <taxon>Bacillati</taxon>
        <taxon>Bacillota</taxon>
        <taxon>Bacilli</taxon>
        <taxon>Lactobacillales</taxon>
        <taxon>Lactobacillaceae</taxon>
        <taxon>Oenococcus</taxon>
    </lineage>
</organism>
<dbReference type="Gene3D" id="2.70.98.40">
    <property type="entry name" value="Glycoside hydrolase, family 65, N-terminal domain"/>
    <property type="match status" value="1"/>
</dbReference>
<dbReference type="InterPro" id="IPR052047">
    <property type="entry name" value="GH94_Enzymes"/>
</dbReference>
<evidence type="ECO:0000259" key="2">
    <source>
        <dbReference type="Pfam" id="PF21958"/>
    </source>
</evidence>
<proteinExistence type="predicted"/>
<gene>
    <name evidence="3" type="ORF">ATX59_09030</name>
</gene>
<dbReference type="EMBL" id="MLOK01000058">
    <property type="protein sequence ID" value="OIM20454.1"/>
    <property type="molecule type" value="Genomic_DNA"/>
</dbReference>
<dbReference type="InterPro" id="IPR048771">
    <property type="entry name" value="SOGP_2nd"/>
</dbReference>
<reference evidence="3 4" key="1">
    <citation type="journal article" date="2016" name="BMC Genomics">
        <title>Consensus pan-genome assembly of the specialised wine bacterium Oenococcus oeni.</title>
        <authorList>
            <person name="Sternes P.R."/>
            <person name="Borneman A.R."/>
        </authorList>
    </citation>
    <scope>NUCLEOTIDE SEQUENCE [LARGE SCALE GENOMIC DNA]</scope>
    <source>
        <strain evidence="3 4">AWRIB661</strain>
    </source>
</reference>
<evidence type="ECO:0008006" key="5">
    <source>
        <dbReference type="Google" id="ProtNLM"/>
    </source>
</evidence>
<dbReference type="SUPFAM" id="SSF48208">
    <property type="entry name" value="Six-hairpin glycosidases"/>
    <property type="match status" value="1"/>
</dbReference>
<dbReference type="InterPro" id="IPR012341">
    <property type="entry name" value="6hp_glycosidase-like_sf"/>
</dbReference>
<dbReference type="AlphaFoldDB" id="A0A6N4A3U6"/>
<evidence type="ECO:0000313" key="3">
    <source>
        <dbReference type="EMBL" id="OIM20454.1"/>
    </source>
</evidence>
<dbReference type="PANTHER" id="PTHR37469:SF2">
    <property type="entry name" value="CELLOBIONIC ACID PHOSPHORYLASE"/>
    <property type="match status" value="1"/>
</dbReference>
<dbReference type="RefSeq" id="WP_071420155.1">
    <property type="nucleotide sequence ID" value="NZ_MLLI01000198.1"/>
</dbReference>
<name>A0A6N4A3U6_OENOE</name>
<dbReference type="GO" id="GO:0005975">
    <property type="term" value="P:carbohydrate metabolic process"/>
    <property type="evidence" value="ECO:0007669"/>
    <property type="project" value="InterPro"/>
</dbReference>
<dbReference type="GO" id="GO:0003824">
    <property type="term" value="F:catalytic activity"/>
    <property type="evidence" value="ECO:0007669"/>
    <property type="project" value="UniProtKB-ARBA"/>
</dbReference>
<dbReference type="InterPro" id="IPR037018">
    <property type="entry name" value="GH65_N"/>
</dbReference>
<evidence type="ECO:0000313" key="4">
    <source>
        <dbReference type="Proteomes" id="UP000181728"/>
    </source>
</evidence>
<protein>
    <recommendedName>
        <fullName evidence="5">Cellobiose phosphorylase</fullName>
    </recommendedName>
</protein>
<comment type="caution">
    <text evidence="3">The sequence shown here is derived from an EMBL/GenBank/DDBJ whole genome shotgun (WGS) entry which is preliminary data.</text>
</comment>
<sequence length="1070" mass="122547">MYSLRNDHLQIDFLQNGAIEKIIAQNIMINQVNGNLIDGGLFNLYLRSKEDGVYNYTKLIGPDAQSQFSLTKNAAKWVGNFNGISYAVTLYLGIEKWFWDIDLSSNSDKVKQAEVFYTQDLGLGLPSFVSSNEAYASQYIDHHIEERDGKITISSRQNQSQNGKLPYLQQGSFNQLSAYATDGFQFFGKSYKTTGIPESLTRRQLPNYNYQYEFSLISLQSVPLNLTKKTTQIVFYAAFKENDVSENDRIFFSENELYDEFGSLKKVANVENFELQSLVKKKKSISDSPLYSSDLLKQDIDKLFPNRVQEEYKNNQLLSFFLKDGTHVVLKAKERIQERVSGNIIMASSSSKPGTRVLATTQFMMGVFASQTVFGNTNMNTFSANLRNSLNILKMQGMHVYLRQNNRYYLLGMPSAFVMTYNASDWYYKLTDDLIKISVDALAEQPYIVFKLFSTENKKYDLIITDQIIMGSGKNDGLPDMKQDQDSIIFYPNHASLMFKRNEKLRFLMNYHDNNAEYFSTGNESALFSKIPKNFRPQLLTISYKNVSQLTINLTVSEQADFPQLQYTSSESRIRHQQVIEKLIRGFKLSGADSRYHDQLERTNLIVRWFAHDALVHLLSPHGLEQYGGAAWGTRDVSQGPTEFFLATQNYEQVKQIIEILYSHQFIENGNWPQWFMFDEYADQFSDESHGDIVVWPLKVVADYIRLSGDKGILNKILPYMSLDDKSQSSREETLLDHIKKQISYIKNNFLYDTSVSAYGDGDWDDTLQPADSKQKKIMASTWTEELTIQVLDAAAKAFQGIDLAADLSELSSRMLTDFRKYFMQDRDLPGFIRMYHDHHTEYIIHPNDTITGIKYRLIPLTRGLISGLLDEKQSQRALKIIKGDLLFPDGIRLMNRPASYHGGISRIFKRAEQSANFGREIGLMYTHAHIRYAEALATIGDPEAWHALQIINPINLNKLVTNSNIRQANVYFSSSDANFNNRYDAEKQFSEVRKGSVDVKGGWRLYSSGPGIYINQLLSKVIGINANVNSISIKAVLPFEILQNEPLVLQYEFKGKYLKFVFKSDGTVY</sequence>
<feature type="domain" description="Glycoside phosphorylase super sandwich" evidence="1">
    <location>
        <begin position="304"/>
        <end position="554"/>
    </location>
</feature>
<dbReference type="InterPro" id="IPR008928">
    <property type="entry name" value="6-hairpin_glycosidase_sf"/>
</dbReference>